<accession>A0ABP7QPZ5</accession>
<feature type="compositionally biased region" description="Basic and acidic residues" evidence="1">
    <location>
        <begin position="1"/>
        <end position="10"/>
    </location>
</feature>
<comment type="caution">
    <text evidence="2">The sequence shown here is derived from an EMBL/GenBank/DDBJ whole genome shotgun (WGS) entry which is preliminary data.</text>
</comment>
<organism evidence="2 3">
    <name type="scientific">Comamonas faecalis</name>
    <dbReference type="NCBI Taxonomy" id="1387849"/>
    <lineage>
        <taxon>Bacteria</taxon>
        <taxon>Pseudomonadati</taxon>
        <taxon>Pseudomonadota</taxon>
        <taxon>Betaproteobacteria</taxon>
        <taxon>Burkholderiales</taxon>
        <taxon>Comamonadaceae</taxon>
        <taxon>Comamonas</taxon>
    </lineage>
</organism>
<gene>
    <name evidence="2" type="ORF">GCM10022279_05250</name>
</gene>
<proteinExistence type="predicted"/>
<name>A0ABP7QPZ5_9BURK</name>
<feature type="compositionally biased region" description="Low complexity" evidence="1">
    <location>
        <begin position="11"/>
        <end position="70"/>
    </location>
</feature>
<dbReference type="EMBL" id="BAABBP010000003">
    <property type="protein sequence ID" value="GAA3985017.1"/>
    <property type="molecule type" value="Genomic_DNA"/>
</dbReference>
<sequence>MYQSMKDGERQQMQLQRQQDQAQSQQLSLEQQQQLQAENQRLQQQMRQWEQQQRQQQQQAPQQPAPTRQADATRGCPYLIHTEYGLTHAPRSRFCHARRLHICDIAGKDDQGRFFYQWNLSTSGCDSLAPSPAGQESYGARLQKHLKVYEDD</sequence>
<dbReference type="RefSeq" id="WP_103044022.1">
    <property type="nucleotide sequence ID" value="NZ_BAABBP010000003.1"/>
</dbReference>
<evidence type="ECO:0000313" key="2">
    <source>
        <dbReference type="EMBL" id="GAA3985017.1"/>
    </source>
</evidence>
<evidence type="ECO:0000256" key="1">
    <source>
        <dbReference type="SAM" id="MobiDB-lite"/>
    </source>
</evidence>
<keyword evidence="3" id="KW-1185">Reference proteome</keyword>
<feature type="region of interest" description="Disordered" evidence="1">
    <location>
        <begin position="1"/>
        <end position="74"/>
    </location>
</feature>
<evidence type="ECO:0000313" key="3">
    <source>
        <dbReference type="Proteomes" id="UP001501627"/>
    </source>
</evidence>
<protein>
    <submittedName>
        <fullName evidence="2">Uncharacterized protein</fullName>
    </submittedName>
</protein>
<dbReference type="Proteomes" id="UP001501627">
    <property type="component" value="Unassembled WGS sequence"/>
</dbReference>
<reference evidence="3" key="1">
    <citation type="journal article" date="2019" name="Int. J. Syst. Evol. Microbiol.">
        <title>The Global Catalogue of Microorganisms (GCM) 10K type strain sequencing project: providing services to taxonomists for standard genome sequencing and annotation.</title>
        <authorList>
            <consortium name="The Broad Institute Genomics Platform"/>
            <consortium name="The Broad Institute Genome Sequencing Center for Infectious Disease"/>
            <person name="Wu L."/>
            <person name="Ma J."/>
        </authorList>
    </citation>
    <scope>NUCLEOTIDE SEQUENCE [LARGE SCALE GENOMIC DNA]</scope>
    <source>
        <strain evidence="3">JCM 17561</strain>
    </source>
</reference>